<dbReference type="Gene3D" id="3.40.50.1220">
    <property type="entry name" value="TPP-binding domain"/>
    <property type="match status" value="1"/>
</dbReference>
<evidence type="ECO:0000256" key="4">
    <source>
        <dbReference type="PROSITE-ProRule" id="PRU00236"/>
    </source>
</evidence>
<evidence type="ECO:0000256" key="3">
    <source>
        <dbReference type="ARBA" id="ARBA00023027"/>
    </source>
</evidence>
<dbReference type="SUPFAM" id="SSF52467">
    <property type="entry name" value="DHS-like NAD/FAD-binding domain"/>
    <property type="match status" value="1"/>
</dbReference>
<keyword evidence="4" id="KW-0862">Zinc</keyword>
<feature type="domain" description="Deacetylase sirtuin-type" evidence="6">
    <location>
        <begin position="2"/>
        <end position="281"/>
    </location>
</feature>
<dbReference type="OrthoDB" id="394960at2"/>
<dbReference type="InterPro" id="IPR050134">
    <property type="entry name" value="NAD-dep_sirtuin_deacylases"/>
</dbReference>
<dbReference type="GO" id="GO:0070403">
    <property type="term" value="F:NAD+ binding"/>
    <property type="evidence" value="ECO:0007669"/>
    <property type="project" value="InterPro"/>
</dbReference>
<dbReference type="InterPro" id="IPR026590">
    <property type="entry name" value="Ssirtuin_cat_dom"/>
</dbReference>
<evidence type="ECO:0000259" key="6">
    <source>
        <dbReference type="PROSITE" id="PS50305"/>
    </source>
</evidence>
<protein>
    <recommendedName>
        <fullName evidence="1">protein acetyllysine N-acetyltransferase</fullName>
        <ecNumber evidence="1">2.3.1.286</ecNumber>
    </recommendedName>
</protein>
<comment type="caution">
    <text evidence="7">The sequence shown here is derived from an EMBL/GenBank/DDBJ whole genome shotgun (WGS) entry which is preliminary data.</text>
</comment>
<feature type="binding site" evidence="4">
    <location>
        <position position="174"/>
    </location>
    <ligand>
        <name>Zn(2+)</name>
        <dbReference type="ChEBI" id="CHEBI:29105"/>
    </ligand>
</feature>
<name>A0A2N0Z598_9BACI</name>
<dbReference type="PANTHER" id="PTHR11085:SF10">
    <property type="entry name" value="NAD-DEPENDENT PROTEIN DEACYLASE SIRTUIN-5, MITOCHONDRIAL-RELATED"/>
    <property type="match status" value="1"/>
</dbReference>
<dbReference type="EMBL" id="PISE01000011">
    <property type="protein sequence ID" value="PKG24691.1"/>
    <property type="molecule type" value="Genomic_DNA"/>
</dbReference>
<evidence type="ECO:0000256" key="1">
    <source>
        <dbReference type="ARBA" id="ARBA00012928"/>
    </source>
</evidence>
<sequence length="281" mass="32898">MKDSYQTRLEKSKKAMEEAEYILLGGGAGLSAAAGITYSGKRFTDHFSEFIAKYRFKDLYTSSFYPFETEEEKWAYWAKHISLNRYEIDATKLYMDLFQLVKEKNYFVISTNVESQFEKGGFPSDKVFEIQGNYSYLQCEKGCHNKLYYNESLVKEMIDKTVECKIPSNLVPKCPICGGEMDVNLRKNQYFVQDEKWYESDELYKNFLQDSEGKQVVYMELGVGFNTPGIIRYPFERMTYHNERATLIRFNKDHPEGFKETQDKTIAFTEDIQGVITALMR</sequence>
<evidence type="ECO:0000256" key="5">
    <source>
        <dbReference type="SAM" id="Phobius"/>
    </source>
</evidence>
<dbReference type="Pfam" id="PF02146">
    <property type="entry name" value="SIR2"/>
    <property type="match status" value="1"/>
</dbReference>
<dbReference type="Proteomes" id="UP000233375">
    <property type="component" value="Unassembled WGS sequence"/>
</dbReference>
<feature type="binding site" evidence="4">
    <location>
        <position position="139"/>
    </location>
    <ligand>
        <name>Zn(2+)</name>
        <dbReference type="ChEBI" id="CHEBI:29105"/>
    </ligand>
</feature>
<gene>
    <name evidence="7" type="ORF">CWS01_05410</name>
</gene>
<proteinExistence type="predicted"/>
<dbReference type="RefSeq" id="WP_101176115.1">
    <property type="nucleotide sequence ID" value="NZ_PISE01000011.1"/>
</dbReference>
<keyword evidence="5" id="KW-0472">Membrane</keyword>
<organism evidence="7 8">
    <name type="scientific">Niallia nealsonii</name>
    <dbReference type="NCBI Taxonomy" id="115979"/>
    <lineage>
        <taxon>Bacteria</taxon>
        <taxon>Bacillati</taxon>
        <taxon>Bacillota</taxon>
        <taxon>Bacilli</taxon>
        <taxon>Bacillales</taxon>
        <taxon>Bacillaceae</taxon>
        <taxon>Niallia</taxon>
    </lineage>
</organism>
<accession>A0A2N0Z598</accession>
<dbReference type="PROSITE" id="PS50305">
    <property type="entry name" value="SIRTUIN"/>
    <property type="match status" value="1"/>
</dbReference>
<keyword evidence="5" id="KW-0812">Transmembrane</keyword>
<keyword evidence="3" id="KW-0520">NAD</keyword>
<feature type="binding site" evidence="4">
    <location>
        <position position="177"/>
    </location>
    <ligand>
        <name>Zn(2+)</name>
        <dbReference type="ChEBI" id="CHEBI:29105"/>
    </ligand>
</feature>
<keyword evidence="4" id="KW-0479">Metal-binding</keyword>
<evidence type="ECO:0000313" key="7">
    <source>
        <dbReference type="EMBL" id="PKG24691.1"/>
    </source>
</evidence>
<dbReference type="GO" id="GO:0017136">
    <property type="term" value="F:histone deacetylase activity, NAD-dependent"/>
    <property type="evidence" value="ECO:0007669"/>
    <property type="project" value="TreeGrafter"/>
</dbReference>
<comment type="caution">
    <text evidence="4">Lacks conserved residue(s) required for the propagation of feature annotation.</text>
</comment>
<dbReference type="InterPro" id="IPR029035">
    <property type="entry name" value="DHS-like_NAD/FAD-binding_dom"/>
</dbReference>
<feature type="transmembrane region" description="Helical" evidence="5">
    <location>
        <begin position="21"/>
        <end position="40"/>
    </location>
</feature>
<dbReference type="GO" id="GO:0046872">
    <property type="term" value="F:metal ion binding"/>
    <property type="evidence" value="ECO:0007669"/>
    <property type="project" value="UniProtKB-KW"/>
</dbReference>
<keyword evidence="2" id="KW-0808">Transferase</keyword>
<keyword evidence="8" id="KW-1185">Reference proteome</keyword>
<reference evidence="7 8" key="1">
    <citation type="journal article" date="2003" name="Int. J. Syst. Evol. Microbiol.">
        <title>Bacillus nealsonii sp. nov., isolated from a spacecraft-assembly facility, whose spores are gamma-radiation resistant.</title>
        <authorList>
            <person name="Venkateswaran K."/>
            <person name="Kempf M."/>
            <person name="Chen F."/>
            <person name="Satomi M."/>
            <person name="Nicholson W."/>
            <person name="Kern R."/>
        </authorList>
    </citation>
    <scope>NUCLEOTIDE SEQUENCE [LARGE SCALE GENOMIC DNA]</scope>
    <source>
        <strain evidence="7 8">FO-92</strain>
    </source>
</reference>
<evidence type="ECO:0000256" key="2">
    <source>
        <dbReference type="ARBA" id="ARBA00022679"/>
    </source>
</evidence>
<dbReference type="AlphaFoldDB" id="A0A2N0Z598"/>
<dbReference type="EC" id="2.3.1.286" evidence="1"/>
<evidence type="ECO:0000313" key="8">
    <source>
        <dbReference type="Proteomes" id="UP000233375"/>
    </source>
</evidence>
<feature type="binding site" evidence="4">
    <location>
        <position position="143"/>
    </location>
    <ligand>
        <name>Zn(2+)</name>
        <dbReference type="ChEBI" id="CHEBI:29105"/>
    </ligand>
</feature>
<dbReference type="InterPro" id="IPR003000">
    <property type="entry name" value="Sirtuin"/>
</dbReference>
<dbReference type="PANTHER" id="PTHR11085">
    <property type="entry name" value="NAD-DEPENDENT PROTEIN DEACYLASE SIRTUIN-5, MITOCHONDRIAL-RELATED"/>
    <property type="match status" value="1"/>
</dbReference>
<keyword evidence="5" id="KW-1133">Transmembrane helix</keyword>